<dbReference type="Pfam" id="PF01281">
    <property type="entry name" value="Ribosomal_L9_N"/>
    <property type="match status" value="1"/>
</dbReference>
<protein>
    <recommendedName>
        <fullName evidence="6 7">Large ribosomal subunit protein bL9</fullName>
    </recommendedName>
</protein>
<dbReference type="NCBIfam" id="TIGR00158">
    <property type="entry name" value="L9"/>
    <property type="match status" value="1"/>
</dbReference>
<dbReference type="AlphaFoldDB" id="A0AAW9QZF8"/>
<keyword evidence="11" id="KW-1185">Reference proteome</keyword>
<evidence type="ECO:0000256" key="6">
    <source>
        <dbReference type="ARBA" id="ARBA00035292"/>
    </source>
</evidence>
<evidence type="ECO:0000313" key="11">
    <source>
        <dbReference type="Proteomes" id="UP001328733"/>
    </source>
</evidence>
<dbReference type="GO" id="GO:0005840">
    <property type="term" value="C:ribosome"/>
    <property type="evidence" value="ECO:0007669"/>
    <property type="project" value="UniProtKB-KW"/>
</dbReference>
<keyword evidence="4 7" id="KW-0689">Ribosomal protein</keyword>
<dbReference type="GO" id="GO:0003735">
    <property type="term" value="F:structural constituent of ribosome"/>
    <property type="evidence" value="ECO:0007669"/>
    <property type="project" value="InterPro"/>
</dbReference>
<dbReference type="InterPro" id="IPR000244">
    <property type="entry name" value="Ribosomal_bL9"/>
</dbReference>
<comment type="function">
    <text evidence="7">Binds to the 23S rRNA.</text>
</comment>
<name>A0AAW9QZF8_9CHRO</name>
<dbReference type="Pfam" id="PF03948">
    <property type="entry name" value="Ribosomal_L9_C"/>
    <property type="match status" value="1"/>
</dbReference>
<dbReference type="Gene3D" id="3.40.5.10">
    <property type="entry name" value="Ribosomal protein L9, N-terminal domain"/>
    <property type="match status" value="1"/>
</dbReference>
<evidence type="ECO:0000256" key="5">
    <source>
        <dbReference type="ARBA" id="ARBA00023274"/>
    </source>
</evidence>
<organism evidence="10 11">
    <name type="scientific">Pannus brasiliensis CCIBt3594</name>
    <dbReference type="NCBI Taxonomy" id="1427578"/>
    <lineage>
        <taxon>Bacteria</taxon>
        <taxon>Bacillati</taxon>
        <taxon>Cyanobacteriota</taxon>
        <taxon>Cyanophyceae</taxon>
        <taxon>Oscillatoriophycideae</taxon>
        <taxon>Chroococcales</taxon>
        <taxon>Microcystaceae</taxon>
        <taxon>Pannus</taxon>
    </lineage>
</organism>
<accession>A0AAW9QZF8</accession>
<dbReference type="SUPFAM" id="SSF55653">
    <property type="entry name" value="Ribosomal protein L9 C-domain"/>
    <property type="match status" value="1"/>
</dbReference>
<dbReference type="Gene3D" id="3.10.430.100">
    <property type="entry name" value="Ribosomal protein L9, C-terminal domain"/>
    <property type="match status" value="1"/>
</dbReference>
<reference evidence="10 11" key="1">
    <citation type="submission" date="2024-01" db="EMBL/GenBank/DDBJ databases">
        <title>Genomic insights into the taxonomy and metabolism of the cyanobacterium Pannus brasiliensis CCIBt3594.</title>
        <authorList>
            <person name="Machado M."/>
            <person name="Botero N.B."/>
            <person name="Andreote A.P.D."/>
            <person name="Feitosa A.M.T."/>
            <person name="Popin R."/>
            <person name="Sivonen K."/>
            <person name="Fiore M.F."/>
        </authorList>
    </citation>
    <scope>NUCLEOTIDE SEQUENCE [LARGE SCALE GENOMIC DNA]</scope>
    <source>
        <strain evidence="10 11">CCIBt3594</strain>
    </source>
</reference>
<feature type="domain" description="Ribosomal protein L9" evidence="9">
    <location>
        <begin position="17"/>
        <end position="44"/>
    </location>
</feature>
<gene>
    <name evidence="7 10" type="primary">rplI</name>
    <name evidence="7" type="synonym">rpl9</name>
    <name evidence="10" type="ORF">V0288_21920</name>
</gene>
<evidence type="ECO:0000256" key="3">
    <source>
        <dbReference type="ARBA" id="ARBA00022884"/>
    </source>
</evidence>
<sequence>MAKRLQVVLNENVNKLGRNGDVVEVAPGYARNYLLPKGLAVPATPGAIKQVEFRKEKERQRLLAEKQEAETKKAAIEKVVKIAIPKQVGENEAIFGTVTTQEVADAILSMTKVEVDRRGITLPDIGQLGIYKTQIRLHPDVTAEIEIQVVAQ</sequence>
<feature type="coiled-coil region" evidence="8">
    <location>
        <begin position="48"/>
        <end position="79"/>
    </location>
</feature>
<dbReference type="InterPro" id="IPR020594">
    <property type="entry name" value="Ribosomal_bL9_bac/chp"/>
</dbReference>
<comment type="caution">
    <text evidence="10">The sequence shown here is derived from an EMBL/GenBank/DDBJ whole genome shotgun (WGS) entry which is preliminary data.</text>
</comment>
<dbReference type="SUPFAM" id="SSF55658">
    <property type="entry name" value="L9 N-domain-like"/>
    <property type="match status" value="1"/>
</dbReference>
<keyword evidence="8" id="KW-0175">Coiled coil</keyword>
<keyword evidence="2 7" id="KW-0699">rRNA-binding</keyword>
<dbReference type="EMBL" id="JBAFSM010000061">
    <property type="protein sequence ID" value="MEG3439801.1"/>
    <property type="molecule type" value="Genomic_DNA"/>
</dbReference>
<evidence type="ECO:0000256" key="1">
    <source>
        <dbReference type="ARBA" id="ARBA00010605"/>
    </source>
</evidence>
<dbReference type="PANTHER" id="PTHR21368">
    <property type="entry name" value="50S RIBOSOMAL PROTEIN L9"/>
    <property type="match status" value="1"/>
</dbReference>
<dbReference type="InterPro" id="IPR036935">
    <property type="entry name" value="Ribosomal_bL9_N_sf"/>
</dbReference>
<dbReference type="PROSITE" id="PS00651">
    <property type="entry name" value="RIBOSOMAL_L9"/>
    <property type="match status" value="1"/>
</dbReference>
<evidence type="ECO:0000256" key="8">
    <source>
        <dbReference type="SAM" id="Coils"/>
    </source>
</evidence>
<evidence type="ECO:0000256" key="2">
    <source>
        <dbReference type="ARBA" id="ARBA00022730"/>
    </source>
</evidence>
<dbReference type="FunFam" id="3.40.5.10:FF:000003">
    <property type="entry name" value="50S ribosomal protein L9"/>
    <property type="match status" value="1"/>
</dbReference>
<dbReference type="GO" id="GO:1990904">
    <property type="term" value="C:ribonucleoprotein complex"/>
    <property type="evidence" value="ECO:0007669"/>
    <property type="project" value="UniProtKB-KW"/>
</dbReference>
<proteinExistence type="inferred from homology"/>
<dbReference type="InterPro" id="IPR020069">
    <property type="entry name" value="Ribosomal_bL9_C"/>
</dbReference>
<dbReference type="InterPro" id="IPR009027">
    <property type="entry name" value="Ribosomal_bL9/RNase_H1_N"/>
</dbReference>
<dbReference type="RefSeq" id="WP_332867279.1">
    <property type="nucleotide sequence ID" value="NZ_JBAFSM010000061.1"/>
</dbReference>
<dbReference type="GO" id="GO:0019843">
    <property type="term" value="F:rRNA binding"/>
    <property type="evidence" value="ECO:0007669"/>
    <property type="project" value="UniProtKB-UniRule"/>
</dbReference>
<dbReference type="GO" id="GO:0006412">
    <property type="term" value="P:translation"/>
    <property type="evidence" value="ECO:0007669"/>
    <property type="project" value="UniProtKB-UniRule"/>
</dbReference>
<evidence type="ECO:0000256" key="7">
    <source>
        <dbReference type="HAMAP-Rule" id="MF_00503"/>
    </source>
</evidence>
<dbReference type="HAMAP" id="MF_00503">
    <property type="entry name" value="Ribosomal_bL9"/>
    <property type="match status" value="1"/>
</dbReference>
<evidence type="ECO:0000256" key="4">
    <source>
        <dbReference type="ARBA" id="ARBA00022980"/>
    </source>
</evidence>
<evidence type="ECO:0000259" key="9">
    <source>
        <dbReference type="PROSITE" id="PS00651"/>
    </source>
</evidence>
<dbReference type="InterPro" id="IPR036791">
    <property type="entry name" value="Ribosomal_bL9_C_sf"/>
</dbReference>
<keyword evidence="5 7" id="KW-0687">Ribonucleoprotein</keyword>
<dbReference type="InterPro" id="IPR020070">
    <property type="entry name" value="Ribosomal_bL9_N"/>
</dbReference>
<dbReference type="Proteomes" id="UP001328733">
    <property type="component" value="Unassembled WGS sequence"/>
</dbReference>
<evidence type="ECO:0000313" key="10">
    <source>
        <dbReference type="EMBL" id="MEG3439801.1"/>
    </source>
</evidence>
<comment type="similarity">
    <text evidence="1 7">Belongs to the bacterial ribosomal protein bL9 family.</text>
</comment>
<keyword evidence="3 7" id="KW-0694">RNA-binding</keyword>